<name>A0A8S9QVJ9_BRACR</name>
<sequence>MDSSFTTPPPETAAVVMGENGFTVDPFLVEALQNPRHRLTIAWPFVLLSGFATAYVSKAFLFVMSVLRMELDVQRFLQSQDQQQFEFQRFPTSYLRLAAHRVANHYGLATSVQDGGVDGNENIILVTKTSASKFPTVKLSDIPAAKQSESGKFEHMKVSIKTRPSKGSGFEGGEVEKKRGPLRSVEERKEDYDRARARIFNGLTGFSGDESETQVYERNPSLGKDDSPVPTKNLSLRETGPASRVAILRDSEKDRFDPDYDRNYKRYCKASVKAILRLMRDWLILDECRYIRSLPVNQNFNVPPFNMMQQPYYQMGFTGYNHIPNATASLNFGPPGNAIMSPYGTTVVHPGDAMYMQVPMMYAHSYEQLRNASLQVHSILIFLCLPQLSLTSWSESCWDLFLQAQFCQQPLSFDYMQNR</sequence>
<dbReference type="Pfam" id="PF01424">
    <property type="entry name" value="R3H"/>
    <property type="match status" value="1"/>
</dbReference>
<evidence type="ECO:0000259" key="4">
    <source>
        <dbReference type="PROSITE" id="PS51061"/>
    </source>
</evidence>
<dbReference type="PANTHER" id="PTHR15672">
    <property type="entry name" value="CAMP-REGULATED PHOSPHOPROTEIN 21 RELATED R3H DOMAIN CONTAINING PROTEIN"/>
    <property type="match status" value="1"/>
</dbReference>
<dbReference type="CDD" id="cd02642">
    <property type="entry name" value="R3H_encore_like"/>
    <property type="match status" value="1"/>
</dbReference>
<accession>A0A8S9QVJ9</accession>
<keyword evidence="3" id="KW-1133">Transmembrane helix</keyword>
<dbReference type="PROSITE" id="PS51061">
    <property type="entry name" value="R3H"/>
    <property type="match status" value="1"/>
</dbReference>
<keyword evidence="3" id="KW-0472">Membrane</keyword>
<evidence type="ECO:0000256" key="2">
    <source>
        <dbReference type="SAM" id="MobiDB-lite"/>
    </source>
</evidence>
<evidence type="ECO:0000256" key="1">
    <source>
        <dbReference type="ARBA" id="ARBA00022553"/>
    </source>
</evidence>
<comment type="caution">
    <text evidence="6">The sequence shown here is derived from an EMBL/GenBank/DDBJ whole genome shotgun (WGS) entry which is preliminary data.</text>
</comment>
<keyword evidence="3" id="KW-0812">Transmembrane</keyword>
<organism evidence="6 7">
    <name type="scientific">Brassica cretica</name>
    <name type="common">Mustard</name>
    <dbReference type="NCBI Taxonomy" id="69181"/>
    <lineage>
        <taxon>Eukaryota</taxon>
        <taxon>Viridiplantae</taxon>
        <taxon>Streptophyta</taxon>
        <taxon>Embryophyta</taxon>
        <taxon>Tracheophyta</taxon>
        <taxon>Spermatophyta</taxon>
        <taxon>Magnoliopsida</taxon>
        <taxon>eudicotyledons</taxon>
        <taxon>Gunneridae</taxon>
        <taxon>Pentapetalae</taxon>
        <taxon>rosids</taxon>
        <taxon>malvids</taxon>
        <taxon>Brassicales</taxon>
        <taxon>Brassicaceae</taxon>
        <taxon>Brassiceae</taxon>
        <taxon>Brassica</taxon>
    </lineage>
</organism>
<evidence type="ECO:0000256" key="3">
    <source>
        <dbReference type="SAM" id="Phobius"/>
    </source>
</evidence>
<keyword evidence="1" id="KW-0597">Phosphoprotein</keyword>
<feature type="region of interest" description="Disordered" evidence="2">
    <location>
        <begin position="162"/>
        <end position="188"/>
    </location>
</feature>
<dbReference type="AlphaFoldDB" id="A0A8S9QVJ9"/>
<dbReference type="Gene3D" id="3.30.1370.50">
    <property type="entry name" value="R3H-like domain"/>
    <property type="match status" value="1"/>
</dbReference>
<evidence type="ECO:0008006" key="8">
    <source>
        <dbReference type="Google" id="ProtNLM"/>
    </source>
</evidence>
<feature type="compositionally biased region" description="Basic and acidic residues" evidence="2">
    <location>
        <begin position="174"/>
        <end position="188"/>
    </location>
</feature>
<evidence type="ECO:0000259" key="5">
    <source>
        <dbReference type="PROSITE" id="PS51673"/>
    </source>
</evidence>
<dbReference type="SMART" id="SM00393">
    <property type="entry name" value="R3H"/>
    <property type="match status" value="1"/>
</dbReference>
<reference evidence="6" key="1">
    <citation type="submission" date="2019-12" db="EMBL/GenBank/DDBJ databases">
        <title>Genome sequencing and annotation of Brassica cretica.</title>
        <authorList>
            <person name="Studholme D.J."/>
            <person name="Sarris P."/>
        </authorList>
    </citation>
    <scope>NUCLEOTIDE SEQUENCE</scope>
    <source>
        <strain evidence="6">PFS-109/04</strain>
        <tissue evidence="6">Leaf</tissue>
    </source>
</reference>
<evidence type="ECO:0000313" key="7">
    <source>
        <dbReference type="Proteomes" id="UP000712600"/>
    </source>
</evidence>
<evidence type="ECO:0000313" key="6">
    <source>
        <dbReference type="EMBL" id="KAF3557036.1"/>
    </source>
</evidence>
<feature type="domain" description="SUZ" evidence="5">
    <location>
        <begin position="133"/>
        <end position="204"/>
    </location>
</feature>
<dbReference type="PROSITE" id="PS51673">
    <property type="entry name" value="SUZ"/>
    <property type="match status" value="1"/>
</dbReference>
<dbReference type="InterPro" id="IPR024771">
    <property type="entry name" value="SUZ"/>
</dbReference>
<dbReference type="SUPFAM" id="SSF82708">
    <property type="entry name" value="R3H domain"/>
    <property type="match status" value="1"/>
</dbReference>
<feature type="domain" description="R3H" evidence="4">
    <location>
        <begin position="63"/>
        <end position="129"/>
    </location>
</feature>
<dbReference type="Pfam" id="PF12752">
    <property type="entry name" value="SUZ"/>
    <property type="match status" value="1"/>
</dbReference>
<protein>
    <recommendedName>
        <fullName evidence="8">SUZ domain-containing protein</fullName>
    </recommendedName>
</protein>
<dbReference type="PANTHER" id="PTHR15672:SF29">
    <property type="entry name" value="EXPRESSED PROTEIN"/>
    <property type="match status" value="1"/>
</dbReference>
<dbReference type="EMBL" id="QGKX02000996">
    <property type="protein sequence ID" value="KAF3557036.1"/>
    <property type="molecule type" value="Genomic_DNA"/>
</dbReference>
<dbReference type="InterPro" id="IPR036867">
    <property type="entry name" value="R3H_dom_sf"/>
</dbReference>
<gene>
    <name evidence="6" type="ORF">F2Q69_00014964</name>
</gene>
<feature type="transmembrane region" description="Helical" evidence="3">
    <location>
        <begin position="41"/>
        <end position="67"/>
    </location>
</feature>
<dbReference type="GO" id="GO:0003676">
    <property type="term" value="F:nucleic acid binding"/>
    <property type="evidence" value="ECO:0007669"/>
    <property type="project" value="UniProtKB-UniRule"/>
</dbReference>
<proteinExistence type="predicted"/>
<dbReference type="Proteomes" id="UP000712600">
    <property type="component" value="Unassembled WGS sequence"/>
</dbReference>
<dbReference type="InterPro" id="IPR001374">
    <property type="entry name" value="R3H_dom"/>
</dbReference>
<dbReference type="InterPro" id="IPR051937">
    <property type="entry name" value="R3H_domain_containing"/>
</dbReference>